<proteinExistence type="predicted"/>
<protein>
    <recommendedName>
        <fullName evidence="4">Ricin-type beta-trefoil lectin protein</fullName>
    </recommendedName>
</protein>
<evidence type="ECO:0008006" key="4">
    <source>
        <dbReference type="Google" id="ProtNLM"/>
    </source>
</evidence>
<gene>
    <name evidence="2" type="ORF">CLV70_104188</name>
</gene>
<dbReference type="Proteomes" id="UP000239209">
    <property type="component" value="Unassembled WGS sequence"/>
</dbReference>
<accession>A0A2T0SB44</accession>
<dbReference type="AlphaFoldDB" id="A0A2T0SB44"/>
<sequence length="149" mass="16568">MRIRSFVRRTAVALVAAIGLVLAAAVPAHADSYSSFRYLLSGTNNQCMATDWSTRVYTYDACTGPQRWRYGFLDAYPGQVIIRNEATGLCVMQFDFTRVISAACDGSNAGHRWIFDNRGFRSANTGGYLGVNSSGTVRLGSYQEWFDFF</sequence>
<dbReference type="Gene3D" id="2.80.10.50">
    <property type="match status" value="1"/>
</dbReference>
<keyword evidence="3" id="KW-1185">Reference proteome</keyword>
<evidence type="ECO:0000313" key="2">
    <source>
        <dbReference type="EMBL" id="PRY30636.1"/>
    </source>
</evidence>
<organism evidence="2 3">
    <name type="scientific">Pseudosporangium ferrugineum</name>
    <dbReference type="NCBI Taxonomy" id="439699"/>
    <lineage>
        <taxon>Bacteria</taxon>
        <taxon>Bacillati</taxon>
        <taxon>Actinomycetota</taxon>
        <taxon>Actinomycetes</taxon>
        <taxon>Micromonosporales</taxon>
        <taxon>Micromonosporaceae</taxon>
        <taxon>Pseudosporangium</taxon>
    </lineage>
</organism>
<comment type="caution">
    <text evidence="2">The sequence shown here is derived from an EMBL/GenBank/DDBJ whole genome shotgun (WGS) entry which is preliminary data.</text>
</comment>
<dbReference type="EMBL" id="PVZG01000004">
    <property type="protein sequence ID" value="PRY30636.1"/>
    <property type="molecule type" value="Genomic_DNA"/>
</dbReference>
<evidence type="ECO:0000256" key="1">
    <source>
        <dbReference type="SAM" id="SignalP"/>
    </source>
</evidence>
<reference evidence="2 3" key="1">
    <citation type="submission" date="2018-03" db="EMBL/GenBank/DDBJ databases">
        <title>Genomic Encyclopedia of Archaeal and Bacterial Type Strains, Phase II (KMG-II): from individual species to whole genera.</title>
        <authorList>
            <person name="Goeker M."/>
        </authorList>
    </citation>
    <scope>NUCLEOTIDE SEQUENCE [LARGE SCALE GENOMIC DNA]</scope>
    <source>
        <strain evidence="2 3">DSM 45348</strain>
    </source>
</reference>
<name>A0A2T0SB44_9ACTN</name>
<dbReference type="SUPFAM" id="SSF50370">
    <property type="entry name" value="Ricin B-like lectins"/>
    <property type="match status" value="1"/>
</dbReference>
<evidence type="ECO:0000313" key="3">
    <source>
        <dbReference type="Proteomes" id="UP000239209"/>
    </source>
</evidence>
<feature type="chain" id="PRO_5015547649" description="Ricin-type beta-trefoil lectin protein" evidence="1">
    <location>
        <begin position="31"/>
        <end position="149"/>
    </location>
</feature>
<dbReference type="InterPro" id="IPR035992">
    <property type="entry name" value="Ricin_B-like_lectins"/>
</dbReference>
<feature type="signal peptide" evidence="1">
    <location>
        <begin position="1"/>
        <end position="30"/>
    </location>
</feature>
<keyword evidence="1" id="KW-0732">Signal</keyword>